<keyword evidence="4" id="KW-1185">Reference proteome</keyword>
<evidence type="ECO:0000256" key="1">
    <source>
        <dbReference type="ARBA" id="ARBA00010718"/>
    </source>
</evidence>
<evidence type="ECO:0000313" key="4">
    <source>
        <dbReference type="Proteomes" id="UP001497623"/>
    </source>
</evidence>
<dbReference type="Pfam" id="PF00194">
    <property type="entry name" value="Carb_anhydrase"/>
    <property type="match status" value="2"/>
</dbReference>
<gene>
    <name evidence="3" type="ORF">MNOR_LOCUS31318</name>
</gene>
<dbReference type="InterPro" id="IPR023561">
    <property type="entry name" value="Carbonic_anhydrase_a-class"/>
</dbReference>
<feature type="non-terminal residue" evidence="3">
    <location>
        <position position="1"/>
    </location>
</feature>
<comment type="caution">
    <text evidence="3">The sequence shown here is derived from an EMBL/GenBank/DDBJ whole genome shotgun (WGS) entry which is preliminary data.</text>
</comment>
<proteinExistence type="inferred from homology"/>
<dbReference type="GO" id="GO:0006730">
    <property type="term" value="P:one-carbon metabolic process"/>
    <property type="evidence" value="ECO:0007669"/>
    <property type="project" value="TreeGrafter"/>
</dbReference>
<dbReference type="PANTHER" id="PTHR18952:SF208">
    <property type="entry name" value="CARBONIC ANHYDRASE XA-RELATED"/>
    <property type="match status" value="1"/>
</dbReference>
<dbReference type="SUPFAM" id="SSF51069">
    <property type="entry name" value="Carbonic anhydrase"/>
    <property type="match status" value="1"/>
</dbReference>
<dbReference type="InterPro" id="IPR036398">
    <property type="entry name" value="CA_dom_sf"/>
</dbReference>
<reference evidence="3 4" key="1">
    <citation type="submission" date="2024-05" db="EMBL/GenBank/DDBJ databases">
        <authorList>
            <person name="Wallberg A."/>
        </authorList>
    </citation>
    <scope>NUCLEOTIDE SEQUENCE [LARGE SCALE GENOMIC DNA]</scope>
</reference>
<protein>
    <recommendedName>
        <fullName evidence="2">Alpha-carbonic anhydrase domain-containing protein</fullName>
    </recommendedName>
</protein>
<dbReference type="GO" id="GO:0008270">
    <property type="term" value="F:zinc ion binding"/>
    <property type="evidence" value="ECO:0007669"/>
    <property type="project" value="InterPro"/>
</dbReference>
<comment type="similarity">
    <text evidence="1">Belongs to the alpha-carbonic anhydrase family.</text>
</comment>
<dbReference type="SMART" id="SM01057">
    <property type="entry name" value="Carb_anhydrase"/>
    <property type="match status" value="1"/>
</dbReference>
<dbReference type="PROSITE" id="PS51144">
    <property type="entry name" value="ALPHA_CA_2"/>
    <property type="match status" value="1"/>
</dbReference>
<dbReference type="InterPro" id="IPR001148">
    <property type="entry name" value="CA_dom"/>
</dbReference>
<evidence type="ECO:0000259" key="2">
    <source>
        <dbReference type="PROSITE" id="PS51144"/>
    </source>
</evidence>
<dbReference type="Proteomes" id="UP001497623">
    <property type="component" value="Unassembled WGS sequence"/>
</dbReference>
<dbReference type="GO" id="GO:0004089">
    <property type="term" value="F:carbonate dehydratase activity"/>
    <property type="evidence" value="ECO:0007669"/>
    <property type="project" value="InterPro"/>
</dbReference>
<organism evidence="3 4">
    <name type="scientific">Meganyctiphanes norvegica</name>
    <name type="common">Northern krill</name>
    <name type="synonym">Thysanopoda norvegica</name>
    <dbReference type="NCBI Taxonomy" id="48144"/>
    <lineage>
        <taxon>Eukaryota</taxon>
        <taxon>Metazoa</taxon>
        <taxon>Ecdysozoa</taxon>
        <taxon>Arthropoda</taxon>
        <taxon>Crustacea</taxon>
        <taxon>Multicrustacea</taxon>
        <taxon>Malacostraca</taxon>
        <taxon>Eumalacostraca</taxon>
        <taxon>Eucarida</taxon>
        <taxon>Euphausiacea</taxon>
        <taxon>Euphausiidae</taxon>
        <taxon>Meganyctiphanes</taxon>
    </lineage>
</organism>
<dbReference type="EMBL" id="CAXKWB010040114">
    <property type="protein sequence ID" value="CAL4154358.1"/>
    <property type="molecule type" value="Genomic_DNA"/>
</dbReference>
<name>A0AAV2S3C7_MEGNR</name>
<dbReference type="AlphaFoldDB" id="A0AAV2S3C7"/>
<evidence type="ECO:0000313" key="3">
    <source>
        <dbReference type="EMBL" id="CAL4154358.1"/>
    </source>
</evidence>
<dbReference type="Gene3D" id="3.10.200.10">
    <property type="entry name" value="Alpha carbonic anhydrase"/>
    <property type="match status" value="1"/>
</dbReference>
<accession>A0AAV2S3C7</accession>
<dbReference type="PANTHER" id="PTHR18952">
    <property type="entry name" value="CARBONIC ANHYDRASE"/>
    <property type="match status" value="1"/>
</dbReference>
<feature type="domain" description="Alpha-carbonic anhydrase" evidence="2">
    <location>
        <begin position="12"/>
        <end position="307"/>
    </location>
</feature>
<sequence>TVGLGVSWDWGRWWTYDGISGPNYWGLINPDWSLCSHGRRQSPVNLDPTLLLYDPNLRPLHIDNHTVVGIVNNTGHSVVFTVKESKEPENKVGVVNAVMIGPTGRRPILEQQEERIHPHIKPVNISGGPLSYRYKVHQVQLHFGSQDHMGSEHSVNGTQFPAEVQIYGYNSQLFNNFSEAQEKPHGVVALCVMIQVSNQATPALTVLTSAMEKIRYAGSWSFLGPLSIAGLLPSTANYITYEGSLTQPPCHETVDWILINKPIYITKHQLYSLRKLHQGNALRPKARMVNNFRPTQQLHHRTLRTNIDFTNGQYFNCPSLAHQVVYTANSWR</sequence>